<dbReference type="GO" id="GO:0043027">
    <property type="term" value="F:cysteine-type endopeptidase inhibitor activity involved in apoptotic process"/>
    <property type="evidence" value="ECO:0007669"/>
    <property type="project" value="TreeGrafter"/>
</dbReference>
<dbReference type="SUPFAM" id="SSF57924">
    <property type="entry name" value="Inhibitor of apoptosis (IAP) repeat"/>
    <property type="match status" value="3"/>
</dbReference>
<reference evidence="6 7" key="1">
    <citation type="submission" date="2023-11" db="EMBL/GenBank/DDBJ databases">
        <title>Halocaridina rubra genome assembly.</title>
        <authorList>
            <person name="Smith C."/>
        </authorList>
    </citation>
    <scope>NUCLEOTIDE SEQUENCE [LARGE SCALE GENOMIC DNA]</scope>
    <source>
        <strain evidence="6">EP-1</strain>
        <tissue evidence="6">Whole</tissue>
    </source>
</reference>
<dbReference type="CDD" id="cd00022">
    <property type="entry name" value="BIR"/>
    <property type="match status" value="2"/>
</dbReference>
<feature type="domain" description="RING-type" evidence="5">
    <location>
        <begin position="409"/>
        <end position="443"/>
    </location>
</feature>
<dbReference type="InterPro" id="IPR013083">
    <property type="entry name" value="Znf_RING/FYVE/PHD"/>
</dbReference>
<dbReference type="GO" id="GO:0005737">
    <property type="term" value="C:cytoplasm"/>
    <property type="evidence" value="ECO:0007669"/>
    <property type="project" value="TreeGrafter"/>
</dbReference>
<dbReference type="GO" id="GO:0043066">
    <property type="term" value="P:negative regulation of apoptotic process"/>
    <property type="evidence" value="ECO:0007669"/>
    <property type="project" value="TreeGrafter"/>
</dbReference>
<evidence type="ECO:0000256" key="2">
    <source>
        <dbReference type="ARBA" id="ARBA00022771"/>
    </source>
</evidence>
<dbReference type="Gene3D" id="3.30.40.10">
    <property type="entry name" value="Zinc/RING finger domain, C3HC4 (zinc finger)"/>
    <property type="match status" value="1"/>
</dbReference>
<dbReference type="GO" id="GO:0031398">
    <property type="term" value="P:positive regulation of protein ubiquitination"/>
    <property type="evidence" value="ECO:0007669"/>
    <property type="project" value="TreeGrafter"/>
</dbReference>
<dbReference type="Pfam" id="PF13920">
    <property type="entry name" value="zf-C3HC4_3"/>
    <property type="match status" value="1"/>
</dbReference>
<dbReference type="PROSITE" id="PS50143">
    <property type="entry name" value="BIR_REPEAT_2"/>
    <property type="match status" value="2"/>
</dbReference>
<dbReference type="Pfam" id="PF00653">
    <property type="entry name" value="BIR"/>
    <property type="match status" value="2"/>
</dbReference>
<evidence type="ECO:0000256" key="4">
    <source>
        <dbReference type="PROSITE-ProRule" id="PRU00175"/>
    </source>
</evidence>
<evidence type="ECO:0000313" key="7">
    <source>
        <dbReference type="Proteomes" id="UP001381693"/>
    </source>
</evidence>
<dbReference type="PROSITE" id="PS01282">
    <property type="entry name" value="BIR_REPEAT_1"/>
    <property type="match status" value="1"/>
</dbReference>
<dbReference type="PANTHER" id="PTHR10044:SF139">
    <property type="entry name" value="DEATH-ASSOCIATED INHIBITOR OF APOPTOSIS 2"/>
    <property type="match status" value="1"/>
</dbReference>
<dbReference type="PANTHER" id="PTHR10044">
    <property type="entry name" value="INHIBITOR OF APOPTOSIS"/>
    <property type="match status" value="1"/>
</dbReference>
<dbReference type="GO" id="GO:0005634">
    <property type="term" value="C:nucleus"/>
    <property type="evidence" value="ECO:0007669"/>
    <property type="project" value="TreeGrafter"/>
</dbReference>
<dbReference type="PROSITE" id="PS50089">
    <property type="entry name" value="ZF_RING_2"/>
    <property type="match status" value="1"/>
</dbReference>
<dbReference type="Proteomes" id="UP001381693">
    <property type="component" value="Unassembled WGS sequence"/>
</dbReference>
<keyword evidence="6" id="KW-0012">Acyltransferase</keyword>
<comment type="similarity">
    <text evidence="1">Belongs to the IAP family.</text>
</comment>
<sequence>MSNPHSLDISRRRTFDSSPFRHLGKILSWNGYYSLGNSLVKCFSCQIVVDIHSCDEQITFTDCLEHQHFCQYAKIIRHCINGAKTIKSHVNFYFEKERLGTFLDWPSKVSPGKLAKEGFFYLRVGDSVCCAFCHRTIKGWNVEHNPRFEHQRHCPDCPFVKGKPVGNVPFKHCVVLEKYRIDETTASNPNDENDQEPILGFDEYSGPKHIEYNTLQCRLESFKSFPKHLLQTPEDMAEAGLYFLGLSDIVRCFHCDGGLYNWRMDDIPWEVHARWYPLCPYVKHIKGQQFINEARLQMQHAFQIGKTQLSCMSQDDLESFMHLDIMQCVLQQGFSQNVILMALEQQLKKAHMPFTDLGSAVDAVYSHHSVSDTYSQSADEQQMMQNNSLKAEMLRYLRNPSTVLSDMKCCICKTASSVIIFLPCKHVALCSKCDISPRPCPVCGAPLVFREVVPSVCARPSES</sequence>
<dbReference type="EMBL" id="JAXCGZ010017608">
    <property type="protein sequence ID" value="KAK7067889.1"/>
    <property type="molecule type" value="Genomic_DNA"/>
</dbReference>
<keyword evidence="2 4" id="KW-0479">Metal-binding</keyword>
<dbReference type="GO" id="GO:0061630">
    <property type="term" value="F:ubiquitin protein ligase activity"/>
    <property type="evidence" value="ECO:0007669"/>
    <property type="project" value="UniProtKB-EC"/>
</dbReference>
<comment type="caution">
    <text evidence="6">The sequence shown here is derived from an EMBL/GenBank/DDBJ whole genome shotgun (WGS) entry which is preliminary data.</text>
</comment>
<evidence type="ECO:0000259" key="5">
    <source>
        <dbReference type="PROSITE" id="PS50089"/>
    </source>
</evidence>
<evidence type="ECO:0000256" key="1">
    <source>
        <dbReference type="ARBA" id="ARBA00006672"/>
    </source>
</evidence>
<dbReference type="EC" id="2.3.2.27" evidence="6"/>
<dbReference type="GO" id="GO:0051726">
    <property type="term" value="P:regulation of cell cycle"/>
    <property type="evidence" value="ECO:0007669"/>
    <property type="project" value="TreeGrafter"/>
</dbReference>
<dbReference type="Gene3D" id="1.10.1170.10">
    <property type="entry name" value="Inhibitor Of Apoptosis Protein (2mihbC-IAP-1), Chain A"/>
    <property type="match status" value="2"/>
</dbReference>
<organism evidence="6 7">
    <name type="scientific">Halocaridina rubra</name>
    <name type="common">Hawaiian red shrimp</name>
    <dbReference type="NCBI Taxonomy" id="373956"/>
    <lineage>
        <taxon>Eukaryota</taxon>
        <taxon>Metazoa</taxon>
        <taxon>Ecdysozoa</taxon>
        <taxon>Arthropoda</taxon>
        <taxon>Crustacea</taxon>
        <taxon>Multicrustacea</taxon>
        <taxon>Malacostraca</taxon>
        <taxon>Eumalacostraca</taxon>
        <taxon>Eucarida</taxon>
        <taxon>Decapoda</taxon>
        <taxon>Pleocyemata</taxon>
        <taxon>Caridea</taxon>
        <taxon>Atyoidea</taxon>
        <taxon>Atyidae</taxon>
        <taxon>Halocaridina</taxon>
    </lineage>
</organism>
<dbReference type="InterPro" id="IPR050784">
    <property type="entry name" value="IAP"/>
</dbReference>
<keyword evidence="3" id="KW-0862">Zinc</keyword>
<dbReference type="GO" id="GO:0008270">
    <property type="term" value="F:zinc ion binding"/>
    <property type="evidence" value="ECO:0007669"/>
    <property type="project" value="UniProtKB-KW"/>
</dbReference>
<keyword evidence="6" id="KW-0808">Transferase</keyword>
<proteinExistence type="inferred from homology"/>
<accession>A0AAN8WUY4</accession>
<gene>
    <name evidence="6" type="primary">IAP1</name>
    <name evidence="6" type="ORF">SK128_007956</name>
</gene>
<evidence type="ECO:0000313" key="6">
    <source>
        <dbReference type="EMBL" id="KAK7067889.1"/>
    </source>
</evidence>
<keyword evidence="7" id="KW-1185">Reference proteome</keyword>
<evidence type="ECO:0000256" key="3">
    <source>
        <dbReference type="ARBA" id="ARBA00022833"/>
    </source>
</evidence>
<dbReference type="SMART" id="SM00238">
    <property type="entry name" value="BIR"/>
    <property type="match status" value="2"/>
</dbReference>
<protein>
    <submittedName>
        <fullName evidence="6">Protein DETOXIFICATION 47, chloroplastic</fullName>
        <ecNumber evidence="6">2.3.2.27</ecNumber>
    </submittedName>
</protein>
<dbReference type="AlphaFoldDB" id="A0AAN8WUY4"/>
<name>A0AAN8WUY4_HALRR</name>
<dbReference type="InterPro" id="IPR001841">
    <property type="entry name" value="Znf_RING"/>
</dbReference>
<keyword evidence="2 4" id="KW-0863">Zinc-finger</keyword>
<dbReference type="InterPro" id="IPR001370">
    <property type="entry name" value="BIR_rpt"/>
</dbReference>